<evidence type="ECO:0000256" key="2">
    <source>
        <dbReference type="ARBA" id="ARBA00023002"/>
    </source>
</evidence>
<sequence length="382" mass="40445">MITKFMAPEIIFGDHAIHQIGESFLRLGAQRILVVSDPGVKAAGWTEQAVNNLKETGLAHTLYEKVTTNPGTDQVINGAALYREEKCDAVLGVGGGSALDVAKAVAIIVSNGGAIEDYEGVDRIHSPLPPTIMVPTTAGSGSEVSQFSIIIDPKRKKKMTIVSKSLVPDIAIVDPFVLMTKDHLLTAATGLDAISHAIEAYVSVAATPLTDVHALNALKLAAANLRPSTASHTNLEAKRSMAMASMQAGLAFSNAILGAVHAMSHAIGGRYELPHGEINSILLPHVMEFNLIASPSRFAEIGDILGAAGSTENEMEKGRFGIRALRSLAGDIGAPKTLKEVGLNNPDFHKMAETALEDACMVTNPRDVTLQDVEALFLKAYE</sequence>
<evidence type="ECO:0000313" key="6">
    <source>
        <dbReference type="Proteomes" id="UP000285120"/>
    </source>
</evidence>
<dbReference type="Gene3D" id="1.20.1090.10">
    <property type="entry name" value="Dehydroquinate synthase-like - alpha domain"/>
    <property type="match status" value="1"/>
</dbReference>
<protein>
    <submittedName>
        <fullName evidence="5">1,3-propanediol dehydrogenase</fullName>
    </submittedName>
</protein>
<name>A0A419V529_9BACL</name>
<evidence type="ECO:0000256" key="1">
    <source>
        <dbReference type="ARBA" id="ARBA00007358"/>
    </source>
</evidence>
<feature type="domain" description="Fe-containing alcohol dehydrogenase-like C-terminal" evidence="4">
    <location>
        <begin position="186"/>
        <end position="381"/>
    </location>
</feature>
<gene>
    <name evidence="5" type="ORF">ATL39_1907</name>
</gene>
<dbReference type="RefSeq" id="WP_120193090.1">
    <property type="nucleotide sequence ID" value="NZ_RAPK01000008.1"/>
</dbReference>
<evidence type="ECO:0000313" key="5">
    <source>
        <dbReference type="EMBL" id="RKD73605.1"/>
    </source>
</evidence>
<evidence type="ECO:0000259" key="4">
    <source>
        <dbReference type="Pfam" id="PF25137"/>
    </source>
</evidence>
<reference evidence="5 6" key="1">
    <citation type="submission" date="2018-09" db="EMBL/GenBank/DDBJ databases">
        <title>Genomic Encyclopedia of Archaeal and Bacterial Type Strains, Phase II (KMG-II): from individual species to whole genera.</title>
        <authorList>
            <person name="Goeker M."/>
        </authorList>
    </citation>
    <scope>NUCLEOTIDE SEQUENCE [LARGE SCALE GENOMIC DNA]</scope>
    <source>
        <strain evidence="5 6">DSM 17008</strain>
    </source>
</reference>
<dbReference type="FunFam" id="3.40.50.1970:FF:000003">
    <property type="entry name" value="Alcohol dehydrogenase, iron-containing"/>
    <property type="match status" value="1"/>
</dbReference>
<dbReference type="AlphaFoldDB" id="A0A419V529"/>
<dbReference type="EMBL" id="RAPK01000008">
    <property type="protein sequence ID" value="RKD73605.1"/>
    <property type="molecule type" value="Genomic_DNA"/>
</dbReference>
<feature type="domain" description="Alcohol dehydrogenase iron-type/glycerol dehydrogenase GldA" evidence="3">
    <location>
        <begin position="8"/>
        <end position="175"/>
    </location>
</feature>
<keyword evidence="6" id="KW-1185">Reference proteome</keyword>
<dbReference type="FunFam" id="1.20.1090.10:FF:000001">
    <property type="entry name" value="Aldehyde-alcohol dehydrogenase"/>
    <property type="match status" value="1"/>
</dbReference>
<dbReference type="GO" id="GO:0004022">
    <property type="term" value="F:alcohol dehydrogenase (NAD+) activity"/>
    <property type="evidence" value="ECO:0007669"/>
    <property type="project" value="TreeGrafter"/>
</dbReference>
<comment type="similarity">
    <text evidence="1">Belongs to the iron-containing alcohol dehydrogenase family.</text>
</comment>
<dbReference type="Gene3D" id="3.40.50.1970">
    <property type="match status" value="1"/>
</dbReference>
<proteinExistence type="inferred from homology"/>
<dbReference type="PANTHER" id="PTHR11496">
    <property type="entry name" value="ALCOHOL DEHYDROGENASE"/>
    <property type="match status" value="1"/>
</dbReference>
<organism evidence="5 6">
    <name type="scientific">Sinobaca qinghaiensis</name>
    <dbReference type="NCBI Taxonomy" id="342944"/>
    <lineage>
        <taxon>Bacteria</taxon>
        <taxon>Bacillati</taxon>
        <taxon>Bacillota</taxon>
        <taxon>Bacilli</taxon>
        <taxon>Bacillales</taxon>
        <taxon>Sporolactobacillaceae</taxon>
        <taxon>Sinobaca</taxon>
    </lineage>
</organism>
<dbReference type="PANTHER" id="PTHR11496:SF102">
    <property type="entry name" value="ALCOHOL DEHYDROGENASE 4"/>
    <property type="match status" value="1"/>
</dbReference>
<comment type="caution">
    <text evidence="5">The sequence shown here is derived from an EMBL/GenBank/DDBJ whole genome shotgun (WGS) entry which is preliminary data.</text>
</comment>
<keyword evidence="2" id="KW-0560">Oxidoreductase</keyword>
<dbReference type="SUPFAM" id="SSF56796">
    <property type="entry name" value="Dehydroquinate synthase-like"/>
    <property type="match status" value="1"/>
</dbReference>
<dbReference type="GO" id="GO:0046872">
    <property type="term" value="F:metal ion binding"/>
    <property type="evidence" value="ECO:0007669"/>
    <property type="project" value="InterPro"/>
</dbReference>
<dbReference type="Proteomes" id="UP000285120">
    <property type="component" value="Unassembled WGS sequence"/>
</dbReference>
<dbReference type="OrthoDB" id="9815791at2"/>
<dbReference type="InterPro" id="IPR056798">
    <property type="entry name" value="ADH_Fe_C"/>
</dbReference>
<dbReference type="Pfam" id="PF25137">
    <property type="entry name" value="ADH_Fe_C"/>
    <property type="match status" value="1"/>
</dbReference>
<dbReference type="InterPro" id="IPR001670">
    <property type="entry name" value="ADH_Fe/GldA"/>
</dbReference>
<dbReference type="Pfam" id="PF00465">
    <property type="entry name" value="Fe-ADH"/>
    <property type="match status" value="1"/>
</dbReference>
<accession>A0A419V529</accession>
<evidence type="ECO:0000259" key="3">
    <source>
        <dbReference type="Pfam" id="PF00465"/>
    </source>
</evidence>
<dbReference type="InterPro" id="IPR039697">
    <property type="entry name" value="Alcohol_dehydrogenase_Fe"/>
</dbReference>